<dbReference type="InterPro" id="IPR000719">
    <property type="entry name" value="Prot_kinase_dom"/>
</dbReference>
<evidence type="ECO:0000256" key="2">
    <source>
        <dbReference type="SAM" id="Phobius"/>
    </source>
</evidence>
<feature type="region of interest" description="Disordered" evidence="1">
    <location>
        <begin position="181"/>
        <end position="203"/>
    </location>
</feature>
<proteinExistence type="predicted"/>
<dbReference type="Proteomes" id="UP000076154">
    <property type="component" value="Unassembled WGS sequence"/>
</dbReference>
<keyword evidence="5" id="KW-1185">Reference proteome</keyword>
<reference evidence="4" key="1">
    <citation type="submission" date="2018-04" db="EMBL/GenBank/DDBJ databases">
        <title>Whole genome sequencing of Hypsizygus marmoreus.</title>
        <authorList>
            <person name="Choi I.-G."/>
            <person name="Min B."/>
            <person name="Kim J.-G."/>
            <person name="Kim S."/>
            <person name="Oh Y.-L."/>
            <person name="Kong W.-S."/>
            <person name="Park H."/>
            <person name="Jeong J."/>
            <person name="Song E.-S."/>
        </authorList>
    </citation>
    <scope>NUCLEOTIDE SEQUENCE [LARGE SCALE GENOMIC DNA]</scope>
    <source>
        <strain evidence="4">51987-8</strain>
    </source>
</reference>
<keyword evidence="2" id="KW-0812">Transmembrane</keyword>
<dbReference type="EMBL" id="LUEZ02000137">
    <property type="protein sequence ID" value="RDB15922.1"/>
    <property type="molecule type" value="Genomic_DNA"/>
</dbReference>
<dbReference type="GO" id="GO:0005524">
    <property type="term" value="F:ATP binding"/>
    <property type="evidence" value="ECO:0007669"/>
    <property type="project" value="InterPro"/>
</dbReference>
<dbReference type="OrthoDB" id="2523927at2759"/>
<dbReference type="GO" id="GO:0004672">
    <property type="term" value="F:protein kinase activity"/>
    <property type="evidence" value="ECO:0007669"/>
    <property type="project" value="InterPro"/>
</dbReference>
<feature type="domain" description="Protein kinase" evidence="3">
    <location>
        <begin position="1"/>
        <end position="203"/>
    </location>
</feature>
<evidence type="ECO:0000256" key="1">
    <source>
        <dbReference type="SAM" id="MobiDB-lite"/>
    </source>
</evidence>
<dbReference type="AlphaFoldDB" id="A0A369J3G3"/>
<keyword evidence="2" id="KW-1133">Transmembrane helix</keyword>
<organism evidence="4 5">
    <name type="scientific">Hypsizygus marmoreus</name>
    <name type="common">White beech mushroom</name>
    <name type="synonym">Agaricus marmoreus</name>
    <dbReference type="NCBI Taxonomy" id="39966"/>
    <lineage>
        <taxon>Eukaryota</taxon>
        <taxon>Fungi</taxon>
        <taxon>Dikarya</taxon>
        <taxon>Basidiomycota</taxon>
        <taxon>Agaricomycotina</taxon>
        <taxon>Agaricomycetes</taxon>
        <taxon>Agaricomycetidae</taxon>
        <taxon>Agaricales</taxon>
        <taxon>Tricholomatineae</taxon>
        <taxon>Lyophyllaceae</taxon>
        <taxon>Hypsizygus</taxon>
    </lineage>
</organism>
<sequence>MGDGSTDIVHSAMLELKTLAHRSMSCDVVFKFAFTTEQQRRLRNEYSIYGHLSASGVTGVIVGVLGLFEDIEGAPLALIMSHGGISEEDRGGQPSTVEARKSESMPLEFDSLWIRSVICPRTAFLQAVESILGTGIQHNDLRTPNLLVNESGGLTCFGGHKKGKPAEMSDLLNEIYGLESDTTSKTGTSSASSHKPHVLKALK</sequence>
<feature type="compositionally biased region" description="Low complexity" evidence="1">
    <location>
        <begin position="181"/>
        <end position="193"/>
    </location>
</feature>
<dbReference type="InterPro" id="IPR011009">
    <property type="entry name" value="Kinase-like_dom_sf"/>
</dbReference>
<evidence type="ECO:0000259" key="3">
    <source>
        <dbReference type="PROSITE" id="PS50011"/>
    </source>
</evidence>
<keyword evidence="2" id="KW-0472">Membrane</keyword>
<evidence type="ECO:0000313" key="5">
    <source>
        <dbReference type="Proteomes" id="UP000076154"/>
    </source>
</evidence>
<dbReference type="PROSITE" id="PS50011">
    <property type="entry name" value="PROTEIN_KINASE_DOM"/>
    <property type="match status" value="1"/>
</dbReference>
<feature type="transmembrane region" description="Helical" evidence="2">
    <location>
        <begin position="48"/>
        <end position="68"/>
    </location>
</feature>
<protein>
    <recommendedName>
        <fullName evidence="3">Protein kinase domain-containing protein</fullName>
    </recommendedName>
</protein>
<dbReference type="SUPFAM" id="SSF56112">
    <property type="entry name" value="Protein kinase-like (PK-like)"/>
    <property type="match status" value="1"/>
</dbReference>
<evidence type="ECO:0000313" key="4">
    <source>
        <dbReference type="EMBL" id="RDB15922.1"/>
    </source>
</evidence>
<accession>A0A369J3G3</accession>
<name>A0A369J3G3_HYPMA</name>
<gene>
    <name evidence="4" type="ORF">Hypma_003521</name>
</gene>
<comment type="caution">
    <text evidence="4">The sequence shown here is derived from an EMBL/GenBank/DDBJ whole genome shotgun (WGS) entry which is preliminary data.</text>
</comment>
<dbReference type="InParanoid" id="A0A369J3G3"/>
<feature type="compositionally biased region" description="Basic residues" evidence="1">
    <location>
        <begin position="194"/>
        <end position="203"/>
    </location>
</feature>